<dbReference type="GO" id="GO:1990904">
    <property type="term" value="C:ribonucleoprotein complex"/>
    <property type="evidence" value="ECO:0007669"/>
    <property type="project" value="UniProtKB-KW"/>
</dbReference>
<evidence type="ECO:0000256" key="3">
    <source>
        <dbReference type="ARBA" id="ARBA00023274"/>
    </source>
</evidence>
<evidence type="ECO:0000256" key="2">
    <source>
        <dbReference type="ARBA" id="ARBA00022980"/>
    </source>
</evidence>
<dbReference type="HAMAP" id="MF_00374">
    <property type="entry name" value="Ribosomal_uL29"/>
    <property type="match status" value="1"/>
</dbReference>
<dbReference type="InterPro" id="IPR036049">
    <property type="entry name" value="Ribosomal_uL29_sf"/>
</dbReference>
<reference evidence="6" key="1">
    <citation type="submission" date="2019-11" db="EMBL/GenBank/DDBJ databases">
        <authorList>
            <person name="Feng L."/>
        </authorList>
    </citation>
    <scope>NUCLEOTIDE SEQUENCE</scope>
    <source>
        <strain evidence="6">BintestinalisLFYP9</strain>
    </source>
</reference>
<dbReference type="GO" id="GO:0003735">
    <property type="term" value="F:structural constituent of ribosome"/>
    <property type="evidence" value="ECO:0007669"/>
    <property type="project" value="InterPro"/>
</dbReference>
<evidence type="ECO:0000256" key="1">
    <source>
        <dbReference type="ARBA" id="ARBA00009254"/>
    </source>
</evidence>
<keyword evidence="2 5" id="KW-0689">Ribosomal protein</keyword>
<evidence type="ECO:0000256" key="4">
    <source>
        <dbReference type="ARBA" id="ARBA00035204"/>
    </source>
</evidence>
<dbReference type="InterPro" id="IPR018254">
    <property type="entry name" value="Ribosomal_uL29_CS"/>
</dbReference>
<dbReference type="Pfam" id="PF00831">
    <property type="entry name" value="Ribosomal_L29"/>
    <property type="match status" value="1"/>
</dbReference>
<accession>A0A6N2RG43</accession>
<dbReference type="GO" id="GO:0005840">
    <property type="term" value="C:ribosome"/>
    <property type="evidence" value="ECO:0007669"/>
    <property type="project" value="UniProtKB-KW"/>
</dbReference>
<dbReference type="EMBL" id="CACRSU010000007">
    <property type="protein sequence ID" value="VYS79051.1"/>
    <property type="molecule type" value="Genomic_DNA"/>
</dbReference>
<organism evidence="6">
    <name type="scientific">Bacteroides intestinalis</name>
    <dbReference type="NCBI Taxonomy" id="329854"/>
    <lineage>
        <taxon>Bacteria</taxon>
        <taxon>Pseudomonadati</taxon>
        <taxon>Bacteroidota</taxon>
        <taxon>Bacteroidia</taxon>
        <taxon>Bacteroidales</taxon>
        <taxon>Bacteroidaceae</taxon>
        <taxon>Bacteroides</taxon>
    </lineage>
</organism>
<comment type="similarity">
    <text evidence="1 5">Belongs to the universal ribosomal protein uL29 family.</text>
</comment>
<protein>
    <recommendedName>
        <fullName evidence="4 5">Large ribosomal subunit protein uL29</fullName>
    </recommendedName>
</protein>
<evidence type="ECO:0000313" key="6">
    <source>
        <dbReference type="EMBL" id="VYS79051.1"/>
    </source>
</evidence>
<dbReference type="GO" id="GO:0006412">
    <property type="term" value="P:translation"/>
    <property type="evidence" value="ECO:0007669"/>
    <property type="project" value="UniProtKB-UniRule"/>
</dbReference>
<dbReference type="Gene3D" id="1.10.287.310">
    <property type="match status" value="1"/>
</dbReference>
<dbReference type="InterPro" id="IPR001854">
    <property type="entry name" value="Ribosomal_uL29"/>
</dbReference>
<dbReference type="NCBIfam" id="TIGR00012">
    <property type="entry name" value="L29"/>
    <property type="match status" value="1"/>
</dbReference>
<dbReference type="SUPFAM" id="SSF46561">
    <property type="entry name" value="Ribosomal protein L29 (L29p)"/>
    <property type="match status" value="1"/>
</dbReference>
<sequence length="67" mass="7890">MDMKIAEIKEIPTNDLVERVEAEVTNYNQMVLNHSISPLDNPAQIKQLRRTIARMKTELRQRELNNK</sequence>
<name>A0A6N2RG43_9BACE</name>
<gene>
    <name evidence="5 6" type="primary">rpmC</name>
    <name evidence="6" type="ORF">BILFYP9_00588</name>
</gene>
<keyword evidence="3 5" id="KW-0687">Ribonucleoprotein</keyword>
<dbReference type="PROSITE" id="PS00579">
    <property type="entry name" value="RIBOSOMAL_L29"/>
    <property type="match status" value="1"/>
</dbReference>
<dbReference type="AlphaFoldDB" id="A0A6N2RG43"/>
<evidence type="ECO:0000256" key="5">
    <source>
        <dbReference type="HAMAP-Rule" id="MF_00374"/>
    </source>
</evidence>
<proteinExistence type="inferred from homology"/>